<gene>
    <name evidence="12" type="ORF">Tsubulata_005838</name>
</gene>
<proteinExistence type="predicted"/>
<keyword evidence="8" id="KW-0675">Receptor</keyword>
<accession>A0A9Q0JPE1</accession>
<keyword evidence="5" id="KW-0732">Signal</keyword>
<dbReference type="GO" id="GO:0005886">
    <property type="term" value="C:plasma membrane"/>
    <property type="evidence" value="ECO:0007669"/>
    <property type="project" value="UniProtKB-SubCell"/>
</dbReference>
<dbReference type="Proteomes" id="UP001141552">
    <property type="component" value="Unassembled WGS sequence"/>
</dbReference>
<feature type="non-terminal residue" evidence="12">
    <location>
        <position position="1"/>
    </location>
</feature>
<dbReference type="FunFam" id="3.80.10.10:FF:000299">
    <property type="entry name" value="Piriformospora indica-insensitive protein 2"/>
    <property type="match status" value="1"/>
</dbReference>
<reference evidence="12" key="1">
    <citation type="submission" date="2022-02" db="EMBL/GenBank/DDBJ databases">
        <authorList>
            <person name="Henning P.M."/>
            <person name="McCubbin A.G."/>
            <person name="Shore J.S."/>
        </authorList>
    </citation>
    <scope>NUCLEOTIDE SEQUENCE</scope>
    <source>
        <strain evidence="12">F60SS</strain>
        <tissue evidence="12">Leaves</tissue>
    </source>
</reference>
<comment type="caution">
    <text evidence="12">The sequence shown here is derived from an EMBL/GenBank/DDBJ whole genome shotgun (WGS) entry which is preliminary data.</text>
</comment>
<dbReference type="InterPro" id="IPR011009">
    <property type="entry name" value="Kinase-like_dom_sf"/>
</dbReference>
<dbReference type="PANTHER" id="PTHR48053:SF166">
    <property type="entry name" value="PROTEIN KINASE DOMAIN-CONTAINING PROTEIN"/>
    <property type="match status" value="1"/>
</dbReference>
<comment type="subcellular location">
    <subcellularLocation>
        <location evidence="1">Cell membrane</location>
    </subcellularLocation>
    <subcellularLocation>
        <location evidence="2">Membrane</location>
        <topology evidence="2">Single-pass type I membrane protein</topology>
    </subcellularLocation>
</comment>
<keyword evidence="10" id="KW-0812">Transmembrane</keyword>
<dbReference type="EMBL" id="JAKUCV010000367">
    <property type="protein sequence ID" value="KAJ4850321.1"/>
    <property type="molecule type" value="Genomic_DNA"/>
</dbReference>
<dbReference type="Pfam" id="PF08263">
    <property type="entry name" value="LRRNT_2"/>
    <property type="match status" value="1"/>
</dbReference>
<evidence type="ECO:0000256" key="8">
    <source>
        <dbReference type="ARBA" id="ARBA00023170"/>
    </source>
</evidence>
<dbReference type="Pfam" id="PF00560">
    <property type="entry name" value="LRR_1"/>
    <property type="match status" value="3"/>
</dbReference>
<evidence type="ECO:0000256" key="10">
    <source>
        <dbReference type="SAM" id="Phobius"/>
    </source>
</evidence>
<evidence type="ECO:0000256" key="3">
    <source>
        <dbReference type="ARBA" id="ARBA00022475"/>
    </source>
</evidence>
<evidence type="ECO:0000256" key="5">
    <source>
        <dbReference type="ARBA" id="ARBA00022729"/>
    </source>
</evidence>
<evidence type="ECO:0000256" key="7">
    <source>
        <dbReference type="ARBA" id="ARBA00023136"/>
    </source>
</evidence>
<feature type="compositionally biased region" description="Low complexity" evidence="9">
    <location>
        <begin position="234"/>
        <end position="244"/>
    </location>
</feature>
<sequence>SSTTSSTGRNQAEALLYWKAGLDNQSQSRLSSWVGNNACNSWVGISCANNPELGQCKNMTGLKISGNNISGKLPSELGNAVQLRLIDLSWNHIEGAIPPELGNLNLLFNLSLNSNQLSGTIPPEFKMLSSLEYLILAENILNGSIAKELGECLSKPMAQKTKMVIAITAIGCLLFSFSMGGCAFLTYGETIAFTMKVDEKSDVYSFGVVTLEIIMGKHPEELISSLSSPPPSSLPSSSSSPPLSVNRPALLMELLDQRIPPPRNRATTFFH</sequence>
<dbReference type="InterPro" id="IPR013210">
    <property type="entry name" value="LRR_N_plant-typ"/>
</dbReference>
<feature type="region of interest" description="Disordered" evidence="9">
    <location>
        <begin position="224"/>
        <end position="244"/>
    </location>
</feature>
<keyword evidence="4" id="KW-0433">Leucine-rich repeat</keyword>
<reference evidence="12" key="2">
    <citation type="journal article" date="2023" name="Plants (Basel)">
        <title>Annotation of the Turnera subulata (Passifloraceae) Draft Genome Reveals the S-Locus Evolved after the Divergence of Turneroideae from Passifloroideae in a Stepwise Manner.</title>
        <authorList>
            <person name="Henning P.M."/>
            <person name="Roalson E.H."/>
            <person name="Mir W."/>
            <person name="McCubbin A.G."/>
            <person name="Shore J.S."/>
        </authorList>
    </citation>
    <scope>NUCLEOTIDE SEQUENCE</scope>
    <source>
        <strain evidence="12">F60SS</strain>
    </source>
</reference>
<evidence type="ECO:0000256" key="1">
    <source>
        <dbReference type="ARBA" id="ARBA00004236"/>
    </source>
</evidence>
<dbReference type="OrthoDB" id="1939111at2759"/>
<dbReference type="Gene3D" id="1.10.510.10">
    <property type="entry name" value="Transferase(Phosphotransferase) domain 1"/>
    <property type="match status" value="1"/>
</dbReference>
<evidence type="ECO:0000256" key="2">
    <source>
        <dbReference type="ARBA" id="ARBA00004479"/>
    </source>
</evidence>
<keyword evidence="3" id="KW-1003">Cell membrane</keyword>
<dbReference type="Gene3D" id="3.80.10.10">
    <property type="entry name" value="Ribonuclease Inhibitor"/>
    <property type="match status" value="1"/>
</dbReference>
<dbReference type="InterPro" id="IPR051716">
    <property type="entry name" value="Plant_RL_S/T_kinase"/>
</dbReference>
<protein>
    <recommendedName>
        <fullName evidence="11">Leucine-rich repeat-containing N-terminal plant-type domain-containing protein</fullName>
    </recommendedName>
</protein>
<evidence type="ECO:0000256" key="4">
    <source>
        <dbReference type="ARBA" id="ARBA00022614"/>
    </source>
</evidence>
<feature type="domain" description="Leucine-rich repeat-containing N-terminal plant-type" evidence="11">
    <location>
        <begin position="10"/>
        <end position="47"/>
    </location>
</feature>
<dbReference type="SUPFAM" id="SSF52058">
    <property type="entry name" value="L domain-like"/>
    <property type="match status" value="1"/>
</dbReference>
<organism evidence="12 13">
    <name type="scientific">Turnera subulata</name>
    <dbReference type="NCBI Taxonomy" id="218843"/>
    <lineage>
        <taxon>Eukaryota</taxon>
        <taxon>Viridiplantae</taxon>
        <taxon>Streptophyta</taxon>
        <taxon>Embryophyta</taxon>
        <taxon>Tracheophyta</taxon>
        <taxon>Spermatophyta</taxon>
        <taxon>Magnoliopsida</taxon>
        <taxon>eudicotyledons</taxon>
        <taxon>Gunneridae</taxon>
        <taxon>Pentapetalae</taxon>
        <taxon>rosids</taxon>
        <taxon>fabids</taxon>
        <taxon>Malpighiales</taxon>
        <taxon>Passifloraceae</taxon>
        <taxon>Turnera</taxon>
    </lineage>
</organism>
<evidence type="ECO:0000313" key="13">
    <source>
        <dbReference type="Proteomes" id="UP001141552"/>
    </source>
</evidence>
<feature type="transmembrane region" description="Helical" evidence="10">
    <location>
        <begin position="163"/>
        <end position="187"/>
    </location>
</feature>
<dbReference type="SUPFAM" id="SSF56112">
    <property type="entry name" value="Protein kinase-like (PK-like)"/>
    <property type="match status" value="1"/>
</dbReference>
<keyword evidence="6" id="KW-0677">Repeat</keyword>
<dbReference type="PANTHER" id="PTHR48053">
    <property type="entry name" value="LEUCINE RICH REPEAT FAMILY PROTEIN, EXPRESSED"/>
    <property type="match status" value="1"/>
</dbReference>
<evidence type="ECO:0000259" key="11">
    <source>
        <dbReference type="Pfam" id="PF08263"/>
    </source>
</evidence>
<name>A0A9Q0JPE1_9ROSI</name>
<dbReference type="AlphaFoldDB" id="A0A9Q0JPE1"/>
<keyword evidence="10" id="KW-1133">Transmembrane helix</keyword>
<keyword evidence="13" id="KW-1185">Reference proteome</keyword>
<keyword evidence="7 10" id="KW-0472">Membrane</keyword>
<evidence type="ECO:0000256" key="9">
    <source>
        <dbReference type="SAM" id="MobiDB-lite"/>
    </source>
</evidence>
<evidence type="ECO:0000256" key="6">
    <source>
        <dbReference type="ARBA" id="ARBA00022737"/>
    </source>
</evidence>
<dbReference type="InterPro" id="IPR001611">
    <property type="entry name" value="Leu-rich_rpt"/>
</dbReference>
<dbReference type="InterPro" id="IPR032675">
    <property type="entry name" value="LRR_dom_sf"/>
</dbReference>
<evidence type="ECO:0000313" key="12">
    <source>
        <dbReference type="EMBL" id="KAJ4850321.1"/>
    </source>
</evidence>